<dbReference type="STRING" id="36166.T1GUI5"/>
<dbReference type="EnsemblMetazoa" id="MESCA007399-RA">
    <property type="protein sequence ID" value="MESCA007399-PA"/>
    <property type="gene ID" value="MESCA007399"/>
</dbReference>
<dbReference type="GO" id="GO:0015293">
    <property type="term" value="F:symporter activity"/>
    <property type="evidence" value="ECO:0007669"/>
    <property type="project" value="InterPro"/>
</dbReference>
<protein>
    <submittedName>
        <fullName evidence="5">Uncharacterized protein</fullName>
    </submittedName>
</protein>
<dbReference type="Proteomes" id="UP000015102">
    <property type="component" value="Unassembled WGS sequence"/>
</dbReference>
<keyword evidence="6" id="KW-1185">Reference proteome</keyword>
<evidence type="ECO:0000256" key="2">
    <source>
        <dbReference type="ARBA" id="ARBA00022989"/>
    </source>
</evidence>
<keyword evidence="3 4" id="KW-0472">Membrane</keyword>
<sequence>MSLFVPVTMSRPRNMPAKSFLRENSLTILTIIGVCTGSVVGLILKHNSESEWSKRDIMYITFPGEIFLSGKNNNIYLIKLKKF</sequence>
<dbReference type="Gene3D" id="1.10.3860.10">
    <property type="entry name" value="Sodium:dicarboxylate symporter"/>
    <property type="match status" value="1"/>
</dbReference>
<dbReference type="AlphaFoldDB" id="T1GUI5"/>
<reference evidence="5" key="2">
    <citation type="submission" date="2015-06" db="UniProtKB">
        <authorList>
            <consortium name="EnsemblMetazoa"/>
        </authorList>
    </citation>
    <scope>IDENTIFICATION</scope>
</reference>
<reference evidence="6" key="1">
    <citation type="submission" date="2013-02" db="EMBL/GenBank/DDBJ databases">
        <authorList>
            <person name="Hughes D."/>
        </authorList>
    </citation>
    <scope>NUCLEOTIDE SEQUENCE</scope>
    <source>
        <strain>Durham</strain>
        <strain evidence="6">NC isolate 2 -- Noor lab</strain>
    </source>
</reference>
<organism evidence="5 6">
    <name type="scientific">Megaselia scalaris</name>
    <name type="common">Humpbacked fly</name>
    <name type="synonym">Phora scalaris</name>
    <dbReference type="NCBI Taxonomy" id="36166"/>
    <lineage>
        <taxon>Eukaryota</taxon>
        <taxon>Metazoa</taxon>
        <taxon>Ecdysozoa</taxon>
        <taxon>Arthropoda</taxon>
        <taxon>Hexapoda</taxon>
        <taxon>Insecta</taxon>
        <taxon>Pterygota</taxon>
        <taxon>Neoptera</taxon>
        <taxon>Endopterygota</taxon>
        <taxon>Diptera</taxon>
        <taxon>Brachycera</taxon>
        <taxon>Muscomorpha</taxon>
        <taxon>Platypezoidea</taxon>
        <taxon>Phoridae</taxon>
        <taxon>Megaseliini</taxon>
        <taxon>Megaselia</taxon>
    </lineage>
</organism>
<name>T1GUI5_MEGSC</name>
<dbReference type="GO" id="GO:0016020">
    <property type="term" value="C:membrane"/>
    <property type="evidence" value="ECO:0007669"/>
    <property type="project" value="InterPro"/>
</dbReference>
<evidence type="ECO:0000313" key="5">
    <source>
        <dbReference type="EnsemblMetazoa" id="MESCA007399-PA"/>
    </source>
</evidence>
<dbReference type="InterPro" id="IPR036458">
    <property type="entry name" value="Na:dicarbo_symporter_sf"/>
</dbReference>
<accession>T1GUI5</accession>
<keyword evidence="1 4" id="KW-0812">Transmembrane</keyword>
<dbReference type="EMBL" id="CAQQ02393198">
    <property type="status" value="NOT_ANNOTATED_CDS"/>
    <property type="molecule type" value="Genomic_DNA"/>
</dbReference>
<dbReference type="HOGENOM" id="CLU_2545191_0_0_1"/>
<evidence type="ECO:0000256" key="4">
    <source>
        <dbReference type="SAM" id="Phobius"/>
    </source>
</evidence>
<evidence type="ECO:0000256" key="1">
    <source>
        <dbReference type="ARBA" id="ARBA00022692"/>
    </source>
</evidence>
<evidence type="ECO:0000256" key="3">
    <source>
        <dbReference type="ARBA" id="ARBA00023136"/>
    </source>
</evidence>
<keyword evidence="2 4" id="KW-1133">Transmembrane helix</keyword>
<evidence type="ECO:0000313" key="6">
    <source>
        <dbReference type="Proteomes" id="UP000015102"/>
    </source>
</evidence>
<proteinExistence type="predicted"/>
<feature type="transmembrane region" description="Helical" evidence="4">
    <location>
        <begin position="25"/>
        <end position="44"/>
    </location>
</feature>